<dbReference type="EMBL" id="JACJFN010000001">
    <property type="protein sequence ID" value="MBB1517964.1"/>
    <property type="molecule type" value="Genomic_DNA"/>
</dbReference>
<dbReference type="Proteomes" id="UP000581189">
    <property type="component" value="Unassembled WGS sequence"/>
</dbReference>
<feature type="domain" description="N-acetyltransferase" evidence="1">
    <location>
        <begin position="4"/>
        <end position="139"/>
    </location>
</feature>
<dbReference type="CDD" id="cd04301">
    <property type="entry name" value="NAT_SF"/>
    <property type="match status" value="1"/>
</dbReference>
<dbReference type="InterPro" id="IPR016181">
    <property type="entry name" value="Acyl_CoA_acyltransferase"/>
</dbReference>
<dbReference type="RefSeq" id="WP_182832052.1">
    <property type="nucleotide sequence ID" value="NZ_JACJFN010000001.1"/>
</dbReference>
<organism evidence="2 3">
    <name type="scientific">Aquipseudomonas guryensis</name>
    <dbReference type="NCBI Taxonomy" id="2759165"/>
    <lineage>
        <taxon>Bacteria</taxon>
        <taxon>Pseudomonadati</taxon>
        <taxon>Pseudomonadota</taxon>
        <taxon>Gammaproteobacteria</taxon>
        <taxon>Pseudomonadales</taxon>
        <taxon>Pseudomonadaceae</taxon>
        <taxon>Aquipseudomonas</taxon>
    </lineage>
</organism>
<dbReference type="SUPFAM" id="SSF55729">
    <property type="entry name" value="Acyl-CoA N-acyltransferases (Nat)"/>
    <property type="match status" value="1"/>
</dbReference>
<accession>A0A7W4D8I7</accession>
<dbReference type="Pfam" id="PF00583">
    <property type="entry name" value="Acetyltransf_1"/>
    <property type="match status" value="1"/>
</dbReference>
<sequence>MQQEIIESPSTAQSAELLQRFQEFVAQRLDLPDESADKPLLINLRDDDGQLIAGILANAYWDGLEIDTLWVTETQRGQGLATDLLRRAEEHGRRHGALVAYLKTVEARAFYEKQGYQLFGVLEDRPRGTHLYHMKKRLD</sequence>
<dbReference type="InterPro" id="IPR000182">
    <property type="entry name" value="GNAT_dom"/>
</dbReference>
<dbReference type="AlphaFoldDB" id="A0A7W4D8I7"/>
<keyword evidence="2" id="KW-0808">Transferase</keyword>
<dbReference type="GO" id="GO:0016747">
    <property type="term" value="F:acyltransferase activity, transferring groups other than amino-acyl groups"/>
    <property type="evidence" value="ECO:0007669"/>
    <property type="project" value="InterPro"/>
</dbReference>
<evidence type="ECO:0000313" key="2">
    <source>
        <dbReference type="EMBL" id="MBB1517964.1"/>
    </source>
</evidence>
<dbReference type="PROSITE" id="PS51186">
    <property type="entry name" value="GNAT"/>
    <property type="match status" value="1"/>
</dbReference>
<name>A0A7W4D8I7_9GAMM</name>
<proteinExistence type="predicted"/>
<gene>
    <name evidence="2" type="ORF">H3H45_01860</name>
</gene>
<protein>
    <submittedName>
        <fullName evidence="2">GNAT family N-acetyltransferase</fullName>
    </submittedName>
</protein>
<comment type="caution">
    <text evidence="2">The sequence shown here is derived from an EMBL/GenBank/DDBJ whole genome shotgun (WGS) entry which is preliminary data.</text>
</comment>
<keyword evidence="3" id="KW-1185">Reference proteome</keyword>
<evidence type="ECO:0000313" key="3">
    <source>
        <dbReference type="Proteomes" id="UP000581189"/>
    </source>
</evidence>
<reference evidence="2 3" key="1">
    <citation type="submission" date="2020-08" db="EMBL/GenBank/DDBJ databases">
        <authorList>
            <person name="Kim C.M."/>
        </authorList>
    </citation>
    <scope>NUCLEOTIDE SEQUENCE [LARGE SCALE GENOMIC DNA]</scope>
    <source>
        <strain evidence="2 3">SR9</strain>
    </source>
</reference>
<evidence type="ECO:0000259" key="1">
    <source>
        <dbReference type="PROSITE" id="PS51186"/>
    </source>
</evidence>
<dbReference type="Gene3D" id="3.40.630.30">
    <property type="match status" value="1"/>
</dbReference>